<evidence type="ECO:0000256" key="6">
    <source>
        <dbReference type="ARBA" id="ARBA00022989"/>
    </source>
</evidence>
<feature type="transmembrane region" description="Helical" evidence="9">
    <location>
        <begin position="97"/>
        <end position="116"/>
    </location>
</feature>
<feature type="transmembrane region" description="Helical" evidence="9">
    <location>
        <begin position="185"/>
        <end position="206"/>
    </location>
</feature>
<evidence type="ECO:0000256" key="1">
    <source>
        <dbReference type="ARBA" id="ARBA00004651"/>
    </source>
</evidence>
<keyword evidence="7 9" id="KW-0472">Membrane</keyword>
<gene>
    <name evidence="11" type="ordered locus">CRES_1592</name>
</gene>
<comment type="similarity">
    <text evidence="2">Belongs to the major facilitator superfamily. TCR/Tet family.</text>
</comment>
<feature type="domain" description="Major facilitator superfamily (MFS) profile" evidence="10">
    <location>
        <begin position="32"/>
        <end position="524"/>
    </location>
</feature>
<dbReference type="EMBL" id="CP002857">
    <property type="protein sequence ID" value="AEI09945.1"/>
    <property type="molecule type" value="Genomic_DNA"/>
</dbReference>
<evidence type="ECO:0000313" key="12">
    <source>
        <dbReference type="Proteomes" id="UP000000492"/>
    </source>
</evidence>
<proteinExistence type="inferred from homology"/>
<feature type="transmembrane region" description="Helical" evidence="9">
    <location>
        <begin position="351"/>
        <end position="370"/>
    </location>
</feature>
<dbReference type="HOGENOM" id="CLU_000960_22_3_11"/>
<name>F8E074_CORRG</name>
<evidence type="ECO:0000256" key="4">
    <source>
        <dbReference type="ARBA" id="ARBA00022475"/>
    </source>
</evidence>
<feature type="transmembrane region" description="Helical" evidence="9">
    <location>
        <begin position="285"/>
        <end position="306"/>
    </location>
</feature>
<feature type="transmembrane region" description="Helical" evidence="9">
    <location>
        <begin position="218"/>
        <end position="238"/>
    </location>
</feature>
<evidence type="ECO:0000256" key="3">
    <source>
        <dbReference type="ARBA" id="ARBA00022448"/>
    </source>
</evidence>
<dbReference type="PANTHER" id="PTHR23501">
    <property type="entry name" value="MAJOR FACILITATOR SUPERFAMILY"/>
    <property type="match status" value="1"/>
</dbReference>
<dbReference type="InterPro" id="IPR020846">
    <property type="entry name" value="MFS_dom"/>
</dbReference>
<dbReference type="KEGG" id="crd:CRES_1592"/>
<dbReference type="RefSeq" id="WP_013888933.1">
    <property type="nucleotide sequence ID" value="NC_015673.1"/>
</dbReference>
<dbReference type="Gene3D" id="1.20.1720.10">
    <property type="entry name" value="Multidrug resistance protein D"/>
    <property type="match status" value="1"/>
</dbReference>
<dbReference type="GO" id="GO:0005886">
    <property type="term" value="C:plasma membrane"/>
    <property type="evidence" value="ECO:0007669"/>
    <property type="project" value="UniProtKB-SubCell"/>
</dbReference>
<evidence type="ECO:0000256" key="2">
    <source>
        <dbReference type="ARBA" id="ARBA00007520"/>
    </source>
</evidence>
<dbReference type="CDD" id="cd17502">
    <property type="entry name" value="MFS_Azr1_MDR_like"/>
    <property type="match status" value="1"/>
</dbReference>
<feature type="transmembrane region" description="Helical" evidence="9">
    <location>
        <begin position="66"/>
        <end position="85"/>
    </location>
</feature>
<feature type="transmembrane region" description="Helical" evidence="9">
    <location>
        <begin position="318"/>
        <end position="339"/>
    </location>
</feature>
<keyword evidence="5 9" id="KW-0812">Transmembrane</keyword>
<evidence type="ECO:0000256" key="5">
    <source>
        <dbReference type="ARBA" id="ARBA00022692"/>
    </source>
</evidence>
<dbReference type="GO" id="GO:0022857">
    <property type="term" value="F:transmembrane transporter activity"/>
    <property type="evidence" value="ECO:0007669"/>
    <property type="project" value="InterPro"/>
</dbReference>
<dbReference type="PRINTS" id="PR01036">
    <property type="entry name" value="TCRTETB"/>
</dbReference>
<feature type="transmembrane region" description="Helical" evidence="9">
    <location>
        <begin position="122"/>
        <end position="143"/>
    </location>
</feature>
<evidence type="ECO:0000259" key="10">
    <source>
        <dbReference type="PROSITE" id="PS50850"/>
    </source>
</evidence>
<dbReference type="Proteomes" id="UP000000492">
    <property type="component" value="Chromosome"/>
</dbReference>
<organism evidence="11 12">
    <name type="scientific">Corynebacterium resistens (strain DSM 45100 / JCM 12819 / GTC 2026 / SICGH 158)</name>
    <dbReference type="NCBI Taxonomy" id="662755"/>
    <lineage>
        <taxon>Bacteria</taxon>
        <taxon>Bacillati</taxon>
        <taxon>Actinomycetota</taxon>
        <taxon>Actinomycetes</taxon>
        <taxon>Mycobacteriales</taxon>
        <taxon>Corynebacteriaceae</taxon>
        <taxon>Corynebacterium</taxon>
    </lineage>
</organism>
<accession>F8E074</accession>
<comment type="subcellular location">
    <subcellularLocation>
        <location evidence="1">Cell membrane</location>
        <topology evidence="1">Multi-pass membrane protein</topology>
    </subcellularLocation>
</comment>
<feature type="transmembrane region" description="Helical" evidence="9">
    <location>
        <begin position="376"/>
        <end position="399"/>
    </location>
</feature>
<dbReference type="NCBIfam" id="TIGR00711">
    <property type="entry name" value="efflux_EmrB"/>
    <property type="match status" value="1"/>
</dbReference>
<sequence length="529" mass="55826">MSTKITTTDQLNNAKQAQAGRKKNESSNVPLVFACLMLGMLMSSLGQMIFSTALPTLVGELGGADQMSWVITIFMVCMTIAMPINGKLGDQIGRKPLYILAIILFLIGSTIGALAQNMGMMILARGVQGLGAGGLMIGAQAIIADVIPARERGKYMGVMGAVFGLSSVLGPLLGGFFTDGPGWRWALWFNLPLGLIALTMVVLVLRIPRRGRDANLDWPGTITLTIATTSLILFVTWGGRDHPWGSPLILGLIASTVIFGAAFVLIERRADDPLIPMGLFRVRNFVLATAAGLIVGIAMFGTLAYLPTYIQMVHNMSPTAAGLMMIPMMAGMIVTSTVIGRRVSATGRYKVYPIVGLVIVSIALVGMGTLKAHDSLVKLGIVLAIMGIGLGLVMQLLVLIVQNAFPISMVGVATASNNFFRQIGGALGAAIIGSLFTHRVGNFITDRMPAAIQQLGAAGPKAAEAFSQGGRSSLTPANVHHLPSPLAEVVITSYNDALAPILAAVAPIVLLAAVIMMFVRQDNLKETIH</sequence>
<feature type="transmembrane region" description="Helical" evidence="9">
    <location>
        <begin position="31"/>
        <end position="54"/>
    </location>
</feature>
<evidence type="ECO:0000313" key="11">
    <source>
        <dbReference type="EMBL" id="AEI09945.1"/>
    </source>
</evidence>
<feature type="transmembrane region" description="Helical" evidence="9">
    <location>
        <begin position="497"/>
        <end position="519"/>
    </location>
</feature>
<keyword evidence="4" id="KW-1003">Cell membrane</keyword>
<dbReference type="STRING" id="662755.CRES_1592"/>
<protein>
    <submittedName>
        <fullName evidence="11">Major facilitator superfamily permease</fullName>
    </submittedName>
</protein>
<dbReference type="SUPFAM" id="SSF103473">
    <property type="entry name" value="MFS general substrate transporter"/>
    <property type="match status" value="1"/>
</dbReference>
<evidence type="ECO:0000256" key="9">
    <source>
        <dbReference type="SAM" id="Phobius"/>
    </source>
</evidence>
<dbReference type="PROSITE" id="PS50850">
    <property type="entry name" value="MFS"/>
    <property type="match status" value="1"/>
</dbReference>
<feature type="compositionally biased region" description="Polar residues" evidence="8">
    <location>
        <begin position="1"/>
        <end position="16"/>
    </location>
</feature>
<dbReference type="InterPro" id="IPR036259">
    <property type="entry name" value="MFS_trans_sf"/>
</dbReference>
<feature type="transmembrane region" description="Helical" evidence="9">
    <location>
        <begin position="155"/>
        <end position="173"/>
    </location>
</feature>
<feature type="region of interest" description="Disordered" evidence="8">
    <location>
        <begin position="1"/>
        <end position="22"/>
    </location>
</feature>
<keyword evidence="3" id="KW-0813">Transport</keyword>
<dbReference type="FunFam" id="1.20.1720.10:FF:000004">
    <property type="entry name" value="EmrB/QacA family drug resistance transporter"/>
    <property type="match status" value="1"/>
</dbReference>
<dbReference type="InterPro" id="IPR011701">
    <property type="entry name" value="MFS"/>
</dbReference>
<dbReference type="AlphaFoldDB" id="F8E074"/>
<feature type="transmembrane region" description="Helical" evidence="9">
    <location>
        <begin position="419"/>
        <end position="438"/>
    </location>
</feature>
<dbReference type="Gene3D" id="1.20.1250.20">
    <property type="entry name" value="MFS general substrate transporter like domains"/>
    <property type="match status" value="1"/>
</dbReference>
<reference evidence="11 12" key="1">
    <citation type="journal article" date="2012" name="BMC Genomics">
        <title>Complete genome sequence, lifestyle, and multi-drug resistance of the human pathogen Corynebacterium resistens DSM 45100 isolated from blood samples of a leukemia patient.</title>
        <authorList>
            <person name="Schroder J."/>
            <person name="Maus I."/>
            <person name="Meyer K."/>
            <person name="Wordemann S."/>
            <person name="Blom J."/>
            <person name="Jaenicke S."/>
            <person name="Schneider J."/>
            <person name="Trost E."/>
            <person name="Tauch A."/>
        </authorList>
    </citation>
    <scope>NUCLEOTIDE SEQUENCE [LARGE SCALE GENOMIC DNA]</scope>
    <source>
        <strain evidence="12">DSM 45100 / JCM 12819 / CCUG 50093 / GTC 2026 / SICGH 158</strain>
    </source>
</reference>
<evidence type="ECO:0000256" key="8">
    <source>
        <dbReference type="SAM" id="MobiDB-lite"/>
    </source>
</evidence>
<feature type="transmembrane region" description="Helical" evidence="9">
    <location>
        <begin position="244"/>
        <end position="265"/>
    </location>
</feature>
<keyword evidence="6 9" id="KW-1133">Transmembrane helix</keyword>
<dbReference type="Pfam" id="PF07690">
    <property type="entry name" value="MFS_1"/>
    <property type="match status" value="1"/>
</dbReference>
<dbReference type="eggNOG" id="COG2814">
    <property type="taxonomic scope" value="Bacteria"/>
</dbReference>
<evidence type="ECO:0000256" key="7">
    <source>
        <dbReference type="ARBA" id="ARBA00023136"/>
    </source>
</evidence>
<dbReference type="InterPro" id="IPR004638">
    <property type="entry name" value="EmrB-like"/>
</dbReference>
<dbReference type="PANTHER" id="PTHR23501:SF197">
    <property type="entry name" value="COMD"/>
    <property type="match status" value="1"/>
</dbReference>
<keyword evidence="12" id="KW-1185">Reference proteome</keyword>